<evidence type="ECO:0000313" key="2">
    <source>
        <dbReference type="EMBL" id="ASZ74639.1"/>
    </source>
</evidence>
<dbReference type="Proteomes" id="UP000226037">
    <property type="component" value="Segment"/>
</dbReference>
<reference evidence="3" key="1">
    <citation type="submission" date="2017-08" db="EMBL/GenBank/DDBJ databases">
        <authorList>
            <person name="de Groot N.N."/>
        </authorList>
    </citation>
    <scope>NUCLEOTIDE SEQUENCE [LARGE SCALE GENOMIC DNA]</scope>
</reference>
<proteinExistence type="predicted"/>
<accession>A0A249XSD0</accession>
<keyword evidence="3" id="KW-1185">Reference proteome</keyword>
<protein>
    <submittedName>
        <fullName evidence="2">Uncharacterized protein</fullName>
    </submittedName>
</protein>
<keyword evidence="1" id="KW-0812">Transmembrane</keyword>
<evidence type="ECO:0000256" key="1">
    <source>
        <dbReference type="SAM" id="Phobius"/>
    </source>
</evidence>
<keyword evidence="1" id="KW-1133">Transmembrane helix</keyword>
<evidence type="ECO:0000313" key="3">
    <source>
        <dbReference type="Proteomes" id="UP000226037"/>
    </source>
</evidence>
<gene>
    <name evidence="2" type="ORF">SEA_PHABBA_64</name>
</gene>
<organism evidence="2 3">
    <name type="scientific">Mycobacterium phage Phabba</name>
    <dbReference type="NCBI Taxonomy" id="2027899"/>
    <lineage>
        <taxon>Viruses</taxon>
        <taxon>Duplodnaviria</taxon>
        <taxon>Heunggongvirae</taxon>
        <taxon>Uroviricota</taxon>
        <taxon>Caudoviricetes</taxon>
        <taxon>Ceeclamvirinae</taxon>
        <taxon>Myrnavirus</taxon>
        <taxon>Myrnavirus phabba</taxon>
        <taxon>Myranavirus phabba</taxon>
    </lineage>
</organism>
<sequence>MRRLERDEHGKITLTGRVQRLEGIVQVLALVFIVGLLTVLLSGCGSPQDRNVPSGITYYIDLPNGGRVLCAEGLNGDLSCDWEGTRSGT</sequence>
<name>A0A249XSD0_9CAUD</name>
<feature type="transmembrane region" description="Helical" evidence="1">
    <location>
        <begin position="21"/>
        <end position="41"/>
    </location>
</feature>
<dbReference type="EMBL" id="MF668280">
    <property type="protein sequence ID" value="ASZ74639.1"/>
    <property type="molecule type" value="Genomic_DNA"/>
</dbReference>
<keyword evidence="1" id="KW-0472">Membrane</keyword>